<dbReference type="InterPro" id="IPR050930">
    <property type="entry name" value="MFS_Vesicular_Transporter"/>
</dbReference>
<evidence type="ECO:0000256" key="6">
    <source>
        <dbReference type="SAM" id="MobiDB-lite"/>
    </source>
</evidence>
<keyword evidence="9" id="KW-1185">Reference proteome</keyword>
<dbReference type="PROSITE" id="PS50850">
    <property type="entry name" value="MFS"/>
    <property type="match status" value="1"/>
</dbReference>
<dbReference type="InterPro" id="IPR036259">
    <property type="entry name" value="MFS_trans_sf"/>
</dbReference>
<comment type="subcellular location">
    <subcellularLocation>
        <location evidence="1">Membrane</location>
        <topology evidence="1">Multi-pass membrane protein</topology>
    </subcellularLocation>
</comment>
<evidence type="ECO:0000256" key="5">
    <source>
        <dbReference type="ARBA" id="ARBA00023136"/>
    </source>
</evidence>
<feature type="transmembrane region" description="Helical" evidence="7">
    <location>
        <begin position="366"/>
        <end position="388"/>
    </location>
</feature>
<dbReference type="PANTHER" id="PTHR23506">
    <property type="entry name" value="GH10249P"/>
    <property type="match status" value="1"/>
</dbReference>
<name>A0A0N4ZR46_PARTI</name>
<dbReference type="Pfam" id="PF07690">
    <property type="entry name" value="MFS_1"/>
    <property type="match status" value="2"/>
</dbReference>
<dbReference type="PANTHER" id="PTHR23506:SF26">
    <property type="entry name" value="MFS-TYPE TRANSPORTER SLC18B1"/>
    <property type="match status" value="1"/>
</dbReference>
<feature type="transmembrane region" description="Helical" evidence="7">
    <location>
        <begin position="266"/>
        <end position="285"/>
    </location>
</feature>
<dbReference type="STRING" id="131310.A0A0N4ZR46"/>
<feature type="compositionally biased region" description="Basic and acidic residues" evidence="6">
    <location>
        <begin position="471"/>
        <end position="484"/>
    </location>
</feature>
<evidence type="ECO:0000256" key="7">
    <source>
        <dbReference type="SAM" id="Phobius"/>
    </source>
</evidence>
<feature type="transmembrane region" description="Helical" evidence="7">
    <location>
        <begin position="61"/>
        <end position="82"/>
    </location>
</feature>
<keyword evidence="2" id="KW-0813">Transport</keyword>
<feature type="transmembrane region" description="Helical" evidence="7">
    <location>
        <begin position="400"/>
        <end position="419"/>
    </location>
</feature>
<feature type="transmembrane region" description="Helical" evidence="7">
    <location>
        <begin position="89"/>
        <end position="111"/>
    </location>
</feature>
<dbReference type="Gene3D" id="1.20.1250.20">
    <property type="entry name" value="MFS general substrate transporter like domains"/>
    <property type="match status" value="2"/>
</dbReference>
<evidence type="ECO:0000256" key="3">
    <source>
        <dbReference type="ARBA" id="ARBA00022692"/>
    </source>
</evidence>
<evidence type="ECO:0000256" key="2">
    <source>
        <dbReference type="ARBA" id="ARBA00022448"/>
    </source>
</evidence>
<evidence type="ECO:0000313" key="9">
    <source>
        <dbReference type="Proteomes" id="UP000038045"/>
    </source>
</evidence>
<dbReference type="GO" id="GO:0016020">
    <property type="term" value="C:membrane"/>
    <property type="evidence" value="ECO:0007669"/>
    <property type="project" value="UniProtKB-SubCell"/>
</dbReference>
<feature type="transmembrane region" description="Helical" evidence="7">
    <location>
        <begin position="322"/>
        <end position="345"/>
    </location>
</feature>
<feature type="region of interest" description="Disordered" evidence="6">
    <location>
        <begin position="471"/>
        <end position="497"/>
    </location>
</feature>
<dbReference type="WBParaSite" id="PTRK_0001098600.1">
    <property type="protein sequence ID" value="PTRK_0001098600.1"/>
    <property type="gene ID" value="PTRK_0001098600"/>
</dbReference>
<feature type="transmembrane region" description="Helical" evidence="7">
    <location>
        <begin position="20"/>
        <end position="46"/>
    </location>
</feature>
<accession>A0A0N4ZR46</accession>
<feature type="domain" description="Major facilitator superfamily (MFS) profile" evidence="8">
    <location>
        <begin position="24"/>
        <end position="422"/>
    </location>
</feature>
<dbReference type="GO" id="GO:0022857">
    <property type="term" value="F:transmembrane transporter activity"/>
    <property type="evidence" value="ECO:0007669"/>
    <property type="project" value="InterPro"/>
</dbReference>
<reference evidence="10" key="1">
    <citation type="submission" date="2017-02" db="UniProtKB">
        <authorList>
            <consortium name="WormBaseParasite"/>
        </authorList>
    </citation>
    <scope>IDENTIFICATION</scope>
</reference>
<proteinExistence type="predicted"/>
<keyword evidence="3 7" id="KW-0812">Transmembrane</keyword>
<dbReference type="InterPro" id="IPR020846">
    <property type="entry name" value="MFS_dom"/>
</dbReference>
<feature type="transmembrane region" description="Helical" evidence="7">
    <location>
        <begin position="183"/>
        <end position="204"/>
    </location>
</feature>
<feature type="transmembrane region" description="Helical" evidence="7">
    <location>
        <begin position="292"/>
        <end position="310"/>
    </location>
</feature>
<dbReference type="SUPFAM" id="SSF103473">
    <property type="entry name" value="MFS general substrate transporter"/>
    <property type="match status" value="1"/>
</dbReference>
<feature type="transmembrane region" description="Helical" evidence="7">
    <location>
        <begin position="117"/>
        <end position="142"/>
    </location>
</feature>
<evidence type="ECO:0000256" key="1">
    <source>
        <dbReference type="ARBA" id="ARBA00004141"/>
    </source>
</evidence>
<evidence type="ECO:0000313" key="10">
    <source>
        <dbReference type="WBParaSite" id="PTRK_0001098600.1"/>
    </source>
</evidence>
<dbReference type="Proteomes" id="UP000038045">
    <property type="component" value="Unplaced"/>
</dbReference>
<keyword evidence="4 7" id="KW-1133">Transmembrane helix</keyword>
<organism evidence="9 10">
    <name type="scientific">Parastrongyloides trichosuri</name>
    <name type="common">Possum-specific nematode worm</name>
    <dbReference type="NCBI Taxonomy" id="131310"/>
    <lineage>
        <taxon>Eukaryota</taxon>
        <taxon>Metazoa</taxon>
        <taxon>Ecdysozoa</taxon>
        <taxon>Nematoda</taxon>
        <taxon>Chromadorea</taxon>
        <taxon>Rhabditida</taxon>
        <taxon>Tylenchina</taxon>
        <taxon>Panagrolaimomorpha</taxon>
        <taxon>Strongyloidoidea</taxon>
        <taxon>Strongyloididae</taxon>
        <taxon>Parastrongyloides</taxon>
    </lineage>
</organism>
<evidence type="ECO:0000256" key="4">
    <source>
        <dbReference type="ARBA" id="ARBA00022989"/>
    </source>
</evidence>
<feature type="transmembrane region" description="Helical" evidence="7">
    <location>
        <begin position="229"/>
        <end position="246"/>
    </location>
</feature>
<dbReference type="AlphaFoldDB" id="A0A0N4ZR46"/>
<feature type="transmembrane region" description="Helical" evidence="7">
    <location>
        <begin position="154"/>
        <end position="177"/>
    </location>
</feature>
<evidence type="ECO:0000259" key="8">
    <source>
        <dbReference type="PROSITE" id="PS50850"/>
    </source>
</evidence>
<protein>
    <submittedName>
        <fullName evidence="10">MFS domain-containing protein</fullName>
    </submittedName>
</protein>
<dbReference type="InterPro" id="IPR011701">
    <property type="entry name" value="MFS"/>
</dbReference>
<sequence length="497" mass="55360">MLSEESVKNEKENFKDFSLFDWILLILLISTNFACPLAFACISPFYNTIAFDKGLSLTECGVVFGIFNFLGIFASPIIGSMIPRIGLKILLPTGMLITSIGTILFAFTIYLSDRAYFFLSSVFLRLIQSIGYSILLTSTFACVSRTFPHQTSTILGFIETFVGLGYTLGPFFGGVLYDAGGYLLPFLVLGIFLLLCSIISVQFIKINNENIKSYHDLSNYIKLAKIKDVWIVMGSAIFTGMVFQYHDVTLPEVLKEFDLSSTQIGAFFLIMGVPYALLTPLYGFILDKYGGASYFIITGSLLSTIAFYLLGPAPFLFFKRSLTSLIIIAVIEGISVGGLYIPCFVKSLKTVINENDFPDNLETSGLISGVFAMSYSFGAVIGPSGGSFLVDVINYEWSTFIYGTAMLIYLLIFIFFYTIPRHCNFCIKKNKVSPTDETLSNPTIQTFDDHSSINTCDNNIKDNDNKNVIEEQTSTERNDTHDESFNDSVNNYKEEKI</sequence>
<keyword evidence="5 7" id="KW-0472">Membrane</keyword>